<dbReference type="SUPFAM" id="SSF55811">
    <property type="entry name" value="Nudix"/>
    <property type="match status" value="1"/>
</dbReference>
<dbReference type="InterPro" id="IPR015797">
    <property type="entry name" value="NUDIX_hydrolase-like_dom_sf"/>
</dbReference>
<evidence type="ECO:0000313" key="1">
    <source>
        <dbReference type="EMBL" id="ACO62529.1"/>
    </source>
</evidence>
<dbReference type="Gene3D" id="3.90.79.10">
    <property type="entry name" value="Nucleoside Triphosphate Pyrophosphohydrolase"/>
    <property type="match status" value="1"/>
</dbReference>
<reference evidence="1 2" key="1">
    <citation type="journal article" date="2009" name="Science">
        <title>Green evolution and dynamic adaptations revealed by genomes of the marine picoeukaryotes Micromonas.</title>
        <authorList>
            <person name="Worden A.Z."/>
            <person name="Lee J.H."/>
            <person name="Mock T."/>
            <person name="Rouze P."/>
            <person name="Simmons M.P."/>
            <person name="Aerts A.L."/>
            <person name="Allen A.E."/>
            <person name="Cuvelier M.L."/>
            <person name="Derelle E."/>
            <person name="Everett M.V."/>
            <person name="Foulon E."/>
            <person name="Grimwood J."/>
            <person name="Gundlach H."/>
            <person name="Henrissat B."/>
            <person name="Napoli C."/>
            <person name="McDonald S.M."/>
            <person name="Parker M.S."/>
            <person name="Rombauts S."/>
            <person name="Salamov A."/>
            <person name="Von Dassow P."/>
            <person name="Badger J.H."/>
            <person name="Coutinho P.M."/>
            <person name="Demir E."/>
            <person name="Dubchak I."/>
            <person name="Gentemann C."/>
            <person name="Eikrem W."/>
            <person name="Gready J.E."/>
            <person name="John U."/>
            <person name="Lanier W."/>
            <person name="Lindquist E.A."/>
            <person name="Lucas S."/>
            <person name="Mayer K.F."/>
            <person name="Moreau H."/>
            <person name="Not F."/>
            <person name="Otillar R."/>
            <person name="Panaud O."/>
            <person name="Pangilinan J."/>
            <person name="Paulsen I."/>
            <person name="Piegu B."/>
            <person name="Poliakov A."/>
            <person name="Robbens S."/>
            <person name="Schmutz J."/>
            <person name="Toulza E."/>
            <person name="Wyss T."/>
            <person name="Zelensky A."/>
            <person name="Zhou K."/>
            <person name="Armbrust E.V."/>
            <person name="Bhattacharya D."/>
            <person name="Goodenough U.W."/>
            <person name="Van de Peer Y."/>
            <person name="Grigoriev I.V."/>
        </authorList>
    </citation>
    <scope>NUCLEOTIDE SEQUENCE [LARGE SCALE GENOMIC DNA]</scope>
    <source>
        <strain evidence="2">RCC299 / NOUM17</strain>
    </source>
</reference>
<dbReference type="RefSeq" id="XP_002501271.1">
    <property type="nucleotide sequence ID" value="XM_002501225.1"/>
</dbReference>
<protein>
    <recommendedName>
        <fullName evidence="3">Nudix hydrolase domain-containing protein</fullName>
    </recommendedName>
</protein>
<dbReference type="InParanoid" id="C1E3B9"/>
<dbReference type="AlphaFoldDB" id="C1E3B9"/>
<gene>
    <name evidence="1" type="ORF">MICPUN_57627</name>
</gene>
<proteinExistence type="predicted"/>
<name>C1E3B9_MICCC</name>
<dbReference type="OMA" id="VRCETEE"/>
<keyword evidence="2" id="KW-1185">Reference proteome</keyword>
<organism evidence="1 2">
    <name type="scientific">Micromonas commoda (strain RCC299 / NOUM17 / CCMP2709)</name>
    <name type="common">Picoplanktonic green alga</name>
    <dbReference type="NCBI Taxonomy" id="296587"/>
    <lineage>
        <taxon>Eukaryota</taxon>
        <taxon>Viridiplantae</taxon>
        <taxon>Chlorophyta</taxon>
        <taxon>Mamiellophyceae</taxon>
        <taxon>Mamiellales</taxon>
        <taxon>Mamiellaceae</taxon>
        <taxon>Micromonas</taxon>
    </lineage>
</organism>
<sequence>MGRIVREDVAHQRYLTVFDREVEFDIPGESAPTRINYDIVGHPRSRFQFSVVFPFHPRDASNPLPTVTLIREYMQGSNAMGYSLPTGSFDPKKHANFADVAVDELAEEARLRGGVMTSLLPREDHPGFLESKWCANRFKPFVCVGPESYEGGGVQGGAAVGDEPPKRDAEEFSITVHRVSLEKLAEIMNGGDMTPPSVVTSHMALAHLAKEGML</sequence>
<accession>C1E3B9</accession>
<dbReference type="OrthoDB" id="185493at2759"/>
<dbReference type="KEGG" id="mis:MICPUN_57627"/>
<dbReference type="eggNOG" id="ENOG502S3IU">
    <property type="taxonomic scope" value="Eukaryota"/>
</dbReference>
<dbReference type="GeneID" id="8242933"/>
<evidence type="ECO:0008006" key="3">
    <source>
        <dbReference type="Google" id="ProtNLM"/>
    </source>
</evidence>
<evidence type="ECO:0000313" key="2">
    <source>
        <dbReference type="Proteomes" id="UP000002009"/>
    </source>
</evidence>
<dbReference type="EMBL" id="CP001325">
    <property type="protein sequence ID" value="ACO62529.1"/>
    <property type="molecule type" value="Genomic_DNA"/>
</dbReference>
<dbReference type="Proteomes" id="UP000002009">
    <property type="component" value="Chromosome 4"/>
</dbReference>